<protein>
    <submittedName>
        <fullName evidence="8">Uncharacterized protein</fullName>
    </submittedName>
</protein>
<evidence type="ECO:0000256" key="3">
    <source>
        <dbReference type="ARBA" id="ARBA00022692"/>
    </source>
</evidence>
<keyword evidence="4 7" id="KW-1133">Transmembrane helix</keyword>
<dbReference type="GO" id="GO:0016020">
    <property type="term" value="C:membrane"/>
    <property type="evidence" value="ECO:0007669"/>
    <property type="project" value="UniProtKB-SubCell"/>
</dbReference>
<comment type="subcellular location">
    <subcellularLocation>
        <location evidence="1">Membrane</location>
        <topology evidence="1">Multi-pass membrane protein</topology>
    </subcellularLocation>
</comment>
<dbReference type="AlphaFoldDB" id="A0A2K1QI90"/>
<feature type="region of interest" description="Disordered" evidence="6">
    <location>
        <begin position="1"/>
        <end position="33"/>
    </location>
</feature>
<dbReference type="InParanoid" id="A0A2K1QI90"/>
<feature type="compositionally biased region" description="Basic and acidic residues" evidence="6">
    <location>
        <begin position="1"/>
        <end position="18"/>
    </location>
</feature>
<feature type="transmembrane region" description="Helical" evidence="7">
    <location>
        <begin position="466"/>
        <end position="486"/>
    </location>
</feature>
<sequence length="524" mass="61017">MSDKIEKESGHSPEKKDASPVSSDVSSIEDAGEIRERILMQREQELRIEPPRSSLTSLFRRKKRQEDLDAVATQVSVFDDPATAKFSKPHPKYENLHRFDPNIRWTWREERAIVRKIDWRITIWACIAFFSLDLGRGNINQANTDDFLPDLGMNTNDLNLGNTTYFFKSSELPFRLAIFWTVRRVTDIIAPIMAFGILRMRGIQGRSGWRWLFLLEGILTFSIGVWSWFMMAASPTQTKTWYRKQGWFDEREEKIMTNRILRDDPSKGDMHNRQAIDLNMLWRSLKDFDLWPIYVIGLVWEIPAGPPDQYLTLTLRNLGFGTFDANLLSIPTQFVGAITMLIMTYISEIVDQRAIFGIATQSWIMPNLIALAVLPSTRSPWIEFAVVTVLLSYPSRKSHFPSLCLTLYQLTQCMSGGQVATRTLYGQEPCLPPCTSIMAVQLSRVIYSNIYREDDRPEYRRGNRQLLAVCAMNMVVYTIVKVYYVWRNRTRQRKWEDMSTEQRVEYLTTTKDLGSKRMDFRFVH</sequence>
<dbReference type="GO" id="GO:0022857">
    <property type="term" value="F:transmembrane transporter activity"/>
    <property type="evidence" value="ECO:0007669"/>
    <property type="project" value="TreeGrafter"/>
</dbReference>
<feature type="transmembrane region" description="Helical" evidence="7">
    <location>
        <begin position="177"/>
        <end position="198"/>
    </location>
</feature>
<evidence type="ECO:0000313" key="9">
    <source>
        <dbReference type="Proteomes" id="UP000243797"/>
    </source>
</evidence>
<feature type="transmembrane region" description="Helical" evidence="7">
    <location>
        <begin position="327"/>
        <end position="347"/>
    </location>
</feature>
<keyword evidence="9" id="KW-1185">Reference proteome</keyword>
<evidence type="ECO:0000256" key="6">
    <source>
        <dbReference type="SAM" id="MobiDB-lite"/>
    </source>
</evidence>
<proteinExistence type="predicted"/>
<evidence type="ECO:0000313" key="8">
    <source>
        <dbReference type="EMBL" id="PNS14563.1"/>
    </source>
</evidence>
<dbReference type="PANTHER" id="PTHR43791:SF65">
    <property type="entry name" value="MAJOR FACILITATOR SUPERFAMILY (MFS) PROFILE DOMAIN-CONTAINING PROTEIN-RELATED"/>
    <property type="match status" value="1"/>
</dbReference>
<name>A0A2K1QI90_9PEZI</name>
<evidence type="ECO:0000256" key="4">
    <source>
        <dbReference type="ARBA" id="ARBA00022989"/>
    </source>
</evidence>
<comment type="caution">
    <text evidence="8">The sequence shown here is derived from an EMBL/GenBank/DDBJ whole genome shotgun (WGS) entry which is preliminary data.</text>
</comment>
<dbReference type="InterPro" id="IPR036259">
    <property type="entry name" value="MFS_trans_sf"/>
</dbReference>
<dbReference type="EMBL" id="NKHZ01000085">
    <property type="protein sequence ID" value="PNS14563.1"/>
    <property type="molecule type" value="Genomic_DNA"/>
</dbReference>
<evidence type="ECO:0000256" key="1">
    <source>
        <dbReference type="ARBA" id="ARBA00004141"/>
    </source>
</evidence>
<evidence type="ECO:0000256" key="7">
    <source>
        <dbReference type="SAM" id="Phobius"/>
    </source>
</evidence>
<keyword evidence="5 7" id="KW-0472">Membrane</keyword>
<keyword evidence="3 7" id="KW-0812">Transmembrane</keyword>
<organism evidence="8 9">
    <name type="scientific">Sphaceloma murrayae</name>
    <dbReference type="NCBI Taxonomy" id="2082308"/>
    <lineage>
        <taxon>Eukaryota</taxon>
        <taxon>Fungi</taxon>
        <taxon>Dikarya</taxon>
        <taxon>Ascomycota</taxon>
        <taxon>Pezizomycotina</taxon>
        <taxon>Dothideomycetes</taxon>
        <taxon>Dothideomycetidae</taxon>
        <taxon>Myriangiales</taxon>
        <taxon>Elsinoaceae</taxon>
        <taxon>Sphaceloma</taxon>
    </lineage>
</organism>
<dbReference type="PANTHER" id="PTHR43791">
    <property type="entry name" value="PERMEASE-RELATED"/>
    <property type="match status" value="1"/>
</dbReference>
<gene>
    <name evidence="8" type="ORF">CAC42_2620</name>
</gene>
<feature type="transmembrane region" description="Helical" evidence="7">
    <location>
        <begin position="210"/>
        <end position="229"/>
    </location>
</feature>
<accession>A0A2K1QI90</accession>
<dbReference type="SUPFAM" id="SSF103473">
    <property type="entry name" value="MFS general substrate transporter"/>
    <property type="match status" value="1"/>
</dbReference>
<keyword evidence="2" id="KW-0813">Transport</keyword>
<dbReference type="Proteomes" id="UP000243797">
    <property type="component" value="Unassembled WGS sequence"/>
</dbReference>
<reference evidence="8 9" key="1">
    <citation type="submission" date="2017-06" db="EMBL/GenBank/DDBJ databases">
        <title>Draft genome sequence of a variant of Elsinoe murrayae.</title>
        <authorList>
            <person name="Cheng Q."/>
        </authorList>
    </citation>
    <scope>NUCLEOTIDE SEQUENCE [LARGE SCALE GENOMIC DNA]</scope>
    <source>
        <strain evidence="8 9">CQ-2017a</strain>
    </source>
</reference>
<feature type="transmembrane region" description="Helical" evidence="7">
    <location>
        <begin position="354"/>
        <end position="374"/>
    </location>
</feature>
<dbReference type="OrthoDB" id="1935484at2759"/>
<evidence type="ECO:0000256" key="2">
    <source>
        <dbReference type="ARBA" id="ARBA00022448"/>
    </source>
</evidence>
<evidence type="ECO:0000256" key="5">
    <source>
        <dbReference type="ARBA" id="ARBA00023136"/>
    </source>
</evidence>
<dbReference type="Gene3D" id="1.20.1250.20">
    <property type="entry name" value="MFS general substrate transporter like domains"/>
    <property type="match status" value="1"/>
</dbReference>